<organism evidence="2 3">
    <name type="scientific">Mycolicibacterium peregrinum</name>
    <name type="common">Mycobacterium peregrinum</name>
    <dbReference type="NCBI Taxonomy" id="43304"/>
    <lineage>
        <taxon>Bacteria</taxon>
        <taxon>Bacillati</taxon>
        <taxon>Actinomycetota</taxon>
        <taxon>Actinomycetes</taxon>
        <taxon>Mycobacteriales</taxon>
        <taxon>Mycobacteriaceae</taxon>
        <taxon>Mycolicibacterium</taxon>
    </lineage>
</organism>
<evidence type="ECO:0000313" key="2">
    <source>
        <dbReference type="EMBL" id="OBB94625.1"/>
    </source>
</evidence>
<evidence type="ECO:0000256" key="1">
    <source>
        <dbReference type="SAM" id="MobiDB-lite"/>
    </source>
</evidence>
<proteinExistence type="predicted"/>
<protein>
    <submittedName>
        <fullName evidence="2">Uncharacterized protein</fullName>
    </submittedName>
</protein>
<feature type="compositionally biased region" description="Basic and acidic residues" evidence="1">
    <location>
        <begin position="45"/>
        <end position="57"/>
    </location>
</feature>
<evidence type="ECO:0000313" key="3">
    <source>
        <dbReference type="Proteomes" id="UP000094008"/>
    </source>
</evidence>
<name>A0A1A0WBU3_MYCPR</name>
<comment type="caution">
    <text evidence="2">The sequence shown here is derived from an EMBL/GenBank/DDBJ whole genome shotgun (WGS) entry which is preliminary data.</text>
</comment>
<dbReference type="AlphaFoldDB" id="A0A1A0WBU3"/>
<dbReference type="Proteomes" id="UP000094008">
    <property type="component" value="Unassembled WGS sequence"/>
</dbReference>
<gene>
    <name evidence="2" type="ORF">A5779_19520</name>
</gene>
<reference evidence="3" key="1">
    <citation type="submission" date="2016-06" db="EMBL/GenBank/DDBJ databases">
        <authorList>
            <person name="Sutton G."/>
            <person name="Brinkac L."/>
            <person name="Sanka R."/>
            <person name="Adams M."/>
            <person name="Lau E."/>
            <person name="Mehaffy C."/>
            <person name="Tameris M."/>
            <person name="Hatherill M."/>
            <person name="Hanekom W."/>
            <person name="Mahomed H."/>
            <person name="Mcshane H."/>
        </authorList>
    </citation>
    <scope>NUCLEOTIDE SEQUENCE [LARGE SCALE GENOMIC DNA]</scope>
    <source>
        <strain evidence="3">852002-10433_SCH5171157</strain>
    </source>
</reference>
<sequence>MTAPCLLSRMSVPRLIIQSMLEAWWQEQVVSGDAPPLPAVYDPDLPERRGSEPEQRQHHALVSPRNEWESWWMYARGAARRFAQGVSPPEIEVFGPVLAADEFGLLQADLSYSRLYAAGDGGYQKTGMLVVGRPAVMVGALAVSAAVNHRRKVAARRDAEQRWRDHQQIQVTMTNHRLLCNTFDAGFESYYYGGITEFYPDLDGWQLTLAFDGQVAPLRLAGPAAPALCLWTATAVLGDRWSRDSRLAKLFA</sequence>
<feature type="region of interest" description="Disordered" evidence="1">
    <location>
        <begin position="36"/>
        <end position="60"/>
    </location>
</feature>
<accession>A0A1A0WBU3</accession>
<dbReference type="EMBL" id="LZSY01000051">
    <property type="protein sequence ID" value="OBB94625.1"/>
    <property type="molecule type" value="Genomic_DNA"/>
</dbReference>